<name>A0A1J0GIV7_9CLOT</name>
<dbReference type="InterPro" id="IPR000182">
    <property type="entry name" value="GNAT_dom"/>
</dbReference>
<dbReference type="InterPro" id="IPR016181">
    <property type="entry name" value="Acyl_CoA_acyltransferase"/>
</dbReference>
<reference evidence="3" key="1">
    <citation type="journal article" date="2016" name="Front. Microbiol.">
        <title>Complete Genome Sequence of Clostridium estertheticum DSM 8809, a Microbe Identified in Spoiled Vacuum Packed Beef.</title>
        <authorList>
            <person name="Yu Z."/>
            <person name="Gunn L."/>
            <person name="Brennan E."/>
            <person name="Reid R."/>
            <person name="Wall P.G."/>
            <person name="Gaora O.P."/>
            <person name="Hurley D."/>
            <person name="Bolton D."/>
            <person name="Fanning S."/>
        </authorList>
    </citation>
    <scope>NUCLEOTIDE SEQUENCE [LARGE SCALE GENOMIC DNA]</scope>
    <source>
        <strain evidence="3">DSM 8809</strain>
    </source>
</reference>
<evidence type="ECO:0000313" key="2">
    <source>
        <dbReference type="EMBL" id="APC40854.1"/>
    </source>
</evidence>
<protein>
    <submittedName>
        <fullName evidence="2">GNAT family acetyltransferase</fullName>
    </submittedName>
</protein>
<dbReference type="OrthoDB" id="9797989at2"/>
<dbReference type="KEGG" id="ceu:A7L45_12630"/>
<dbReference type="RefSeq" id="WP_071613146.1">
    <property type="nucleotide sequence ID" value="NZ_CP015756.1"/>
</dbReference>
<dbReference type="Proteomes" id="UP000182569">
    <property type="component" value="Chromosome"/>
</dbReference>
<evidence type="ECO:0000259" key="1">
    <source>
        <dbReference type="Pfam" id="PF13302"/>
    </source>
</evidence>
<dbReference type="AlphaFoldDB" id="A0A1J0GIV7"/>
<keyword evidence="2" id="KW-0808">Transferase</keyword>
<sequence>MIFKLVEPKLEMEKEYNNYIVEWEKSGEEIIPYASRKSMVNYEDLINCWKNQKTNKAYEEGFVPSTLYFLIDENMKIYGALHIRHELNDFLLNYGGHIGYGIRPSERKKGYATKMLSLSLSLSLVKQLGIKKALVTCDKINIASAKTILNNGGVLENEVIEEGEVTQRYWINIKSQNTLLS</sequence>
<dbReference type="Pfam" id="PF13302">
    <property type="entry name" value="Acetyltransf_3"/>
    <property type="match status" value="1"/>
</dbReference>
<dbReference type="SUPFAM" id="SSF55729">
    <property type="entry name" value="Acyl-CoA N-acyltransferases (Nat)"/>
    <property type="match status" value="1"/>
</dbReference>
<dbReference type="PANTHER" id="PTHR39173">
    <property type="entry name" value="ACETYLTRANSFERASE"/>
    <property type="match status" value="1"/>
</dbReference>
<keyword evidence="3" id="KW-1185">Reference proteome</keyword>
<evidence type="ECO:0000313" key="3">
    <source>
        <dbReference type="Proteomes" id="UP000182569"/>
    </source>
</evidence>
<dbReference type="EMBL" id="CP015756">
    <property type="protein sequence ID" value="APC40854.1"/>
    <property type="molecule type" value="Genomic_DNA"/>
</dbReference>
<dbReference type="Gene3D" id="3.40.630.30">
    <property type="match status" value="1"/>
</dbReference>
<gene>
    <name evidence="2" type="ORF">A7L45_12630</name>
</gene>
<organism evidence="2 3">
    <name type="scientific">Clostridium estertheticum subsp. estertheticum</name>
    <dbReference type="NCBI Taxonomy" id="1552"/>
    <lineage>
        <taxon>Bacteria</taxon>
        <taxon>Bacillati</taxon>
        <taxon>Bacillota</taxon>
        <taxon>Clostridia</taxon>
        <taxon>Eubacteriales</taxon>
        <taxon>Clostridiaceae</taxon>
        <taxon>Clostridium</taxon>
    </lineage>
</organism>
<feature type="domain" description="N-acetyltransferase" evidence="1">
    <location>
        <begin position="49"/>
        <end position="152"/>
    </location>
</feature>
<dbReference type="STRING" id="1552.A7L45_12630"/>
<accession>A0A1J0GIV7</accession>
<dbReference type="PANTHER" id="PTHR39173:SF1">
    <property type="entry name" value="ACETYLTRANSFERASE"/>
    <property type="match status" value="1"/>
</dbReference>
<dbReference type="GO" id="GO:0016747">
    <property type="term" value="F:acyltransferase activity, transferring groups other than amino-acyl groups"/>
    <property type="evidence" value="ECO:0007669"/>
    <property type="project" value="InterPro"/>
</dbReference>
<proteinExistence type="predicted"/>